<proteinExistence type="inferred from homology"/>
<dbReference type="InterPro" id="IPR005872">
    <property type="entry name" value="SUI1_arc_bac"/>
</dbReference>
<dbReference type="InterPro" id="IPR001950">
    <property type="entry name" value="SUI1"/>
</dbReference>
<dbReference type="InterPro" id="IPR050318">
    <property type="entry name" value="DENR/SUI1_TIF"/>
</dbReference>
<dbReference type="Proteomes" id="UP001056426">
    <property type="component" value="Chromosome"/>
</dbReference>
<dbReference type="GO" id="GO:0003743">
    <property type="term" value="F:translation initiation factor activity"/>
    <property type="evidence" value="ECO:0007669"/>
    <property type="project" value="UniProtKB-KW"/>
</dbReference>
<feature type="domain" description="SUI1" evidence="4">
    <location>
        <begin position="44"/>
        <end position="104"/>
    </location>
</feature>
<dbReference type="RefSeq" id="WP_250725161.1">
    <property type="nucleotide sequence ID" value="NZ_CP098400.1"/>
</dbReference>
<evidence type="ECO:0000259" key="4">
    <source>
        <dbReference type="PROSITE" id="PS50296"/>
    </source>
</evidence>
<dbReference type="KEGG" id="alkq:M9189_05230"/>
<dbReference type="Pfam" id="PF01253">
    <property type="entry name" value="SUI1"/>
    <property type="match status" value="1"/>
</dbReference>
<dbReference type="GO" id="GO:0001731">
    <property type="term" value="P:formation of translation preinitiation complex"/>
    <property type="evidence" value="ECO:0007669"/>
    <property type="project" value="TreeGrafter"/>
</dbReference>
<dbReference type="Gene3D" id="3.30.780.10">
    <property type="entry name" value="SUI1-like domain"/>
    <property type="match status" value="1"/>
</dbReference>
<dbReference type="AlphaFoldDB" id="A0A9J6ZTS9"/>
<dbReference type="InterPro" id="IPR036877">
    <property type="entry name" value="SUI1_dom_sf"/>
</dbReference>
<keyword evidence="2" id="KW-0810">Translation regulation</keyword>
<keyword evidence="6" id="KW-1185">Reference proteome</keyword>
<reference evidence="5" key="1">
    <citation type="submission" date="2022-05" db="EMBL/GenBank/DDBJ databases">
        <authorList>
            <person name="Sun X."/>
        </authorList>
    </citation>
    <scope>NUCLEOTIDE SEQUENCE</scope>
    <source>
        <strain evidence="5">Ai-910</strain>
    </source>
</reference>
<evidence type="ECO:0000256" key="3">
    <source>
        <dbReference type="ARBA" id="ARBA00022917"/>
    </source>
</evidence>
<dbReference type="CDD" id="cd11567">
    <property type="entry name" value="YciH_like"/>
    <property type="match status" value="1"/>
</dbReference>
<sequence>MSKKNNKGGIVFSTNPDFSYEEVQDDAATLPPSQQNLKVWLDKKNRNGKVVTLVTDFIGSGSDLKDLEKKLKNLCGTGGSSKDGEILIQGDHRDKIVNWLTANGYKAKKAGG</sequence>
<organism evidence="5 6">
    <name type="scientific">Xiashengella succiniciproducens</name>
    <dbReference type="NCBI Taxonomy" id="2949635"/>
    <lineage>
        <taxon>Bacteria</taxon>
        <taxon>Pseudomonadati</taxon>
        <taxon>Bacteroidota</taxon>
        <taxon>Bacteroidia</taxon>
        <taxon>Marinilabiliales</taxon>
        <taxon>Marinilabiliaceae</taxon>
        <taxon>Xiashengella</taxon>
    </lineage>
</organism>
<dbReference type="GO" id="GO:0003729">
    <property type="term" value="F:mRNA binding"/>
    <property type="evidence" value="ECO:0007669"/>
    <property type="project" value="TreeGrafter"/>
</dbReference>
<gene>
    <name evidence="5" type="ORF">M9189_05230</name>
</gene>
<evidence type="ECO:0000256" key="1">
    <source>
        <dbReference type="ARBA" id="ARBA00005422"/>
    </source>
</evidence>
<reference evidence="5" key="2">
    <citation type="submission" date="2022-06" db="EMBL/GenBank/DDBJ databases">
        <title>Xiashengella guii gen. nov. sp. nov., a bacterium isolated form anaerobic digestion tank.</title>
        <authorList>
            <person name="Huang H."/>
        </authorList>
    </citation>
    <scope>NUCLEOTIDE SEQUENCE</scope>
    <source>
        <strain evidence="5">Ai-910</strain>
    </source>
</reference>
<evidence type="ECO:0000313" key="5">
    <source>
        <dbReference type="EMBL" id="URW80752.1"/>
    </source>
</evidence>
<dbReference type="SUPFAM" id="SSF55159">
    <property type="entry name" value="eIF1-like"/>
    <property type="match status" value="1"/>
</dbReference>
<dbReference type="PANTHER" id="PTHR12789:SF0">
    <property type="entry name" value="DENSITY-REGULATED PROTEIN"/>
    <property type="match status" value="1"/>
</dbReference>
<dbReference type="EMBL" id="CP098400">
    <property type="protein sequence ID" value="URW80752.1"/>
    <property type="molecule type" value="Genomic_DNA"/>
</dbReference>
<dbReference type="PIRSF" id="PIRSF037511">
    <property type="entry name" value="Transl_init_SUI1_pro"/>
    <property type="match status" value="1"/>
</dbReference>
<evidence type="ECO:0000256" key="2">
    <source>
        <dbReference type="ARBA" id="ARBA00022845"/>
    </source>
</evidence>
<dbReference type="GO" id="GO:0002188">
    <property type="term" value="P:translation reinitiation"/>
    <property type="evidence" value="ECO:0007669"/>
    <property type="project" value="TreeGrafter"/>
</dbReference>
<comment type="similarity">
    <text evidence="1">Belongs to the SUI1 family.</text>
</comment>
<name>A0A9J6ZTS9_9BACT</name>
<dbReference type="GO" id="GO:0006417">
    <property type="term" value="P:regulation of translation"/>
    <property type="evidence" value="ECO:0007669"/>
    <property type="project" value="UniProtKB-KW"/>
</dbReference>
<accession>A0A9J6ZTS9</accession>
<dbReference type="PROSITE" id="PS50296">
    <property type="entry name" value="SUI1"/>
    <property type="match status" value="1"/>
</dbReference>
<keyword evidence="3" id="KW-0648">Protein biosynthesis</keyword>
<keyword evidence="5" id="KW-0396">Initiation factor</keyword>
<protein>
    <submittedName>
        <fullName evidence="5">Translation initiation factor</fullName>
    </submittedName>
</protein>
<evidence type="ECO:0000313" key="6">
    <source>
        <dbReference type="Proteomes" id="UP001056426"/>
    </source>
</evidence>
<dbReference type="PANTHER" id="PTHR12789">
    <property type="entry name" value="DENSITY-REGULATED PROTEIN HOMOLOG"/>
    <property type="match status" value="1"/>
</dbReference>